<reference evidence="1 2" key="1">
    <citation type="journal article" date="2024" name="Science">
        <title>Giant polyketide synthase enzymes in the biosynthesis of giant marine polyether toxins.</title>
        <authorList>
            <person name="Fallon T.R."/>
            <person name="Shende V.V."/>
            <person name="Wierzbicki I.H."/>
            <person name="Pendleton A.L."/>
            <person name="Watervoot N.F."/>
            <person name="Auber R.P."/>
            <person name="Gonzalez D.J."/>
            <person name="Wisecaver J.H."/>
            <person name="Moore B.S."/>
        </authorList>
    </citation>
    <scope>NUCLEOTIDE SEQUENCE [LARGE SCALE GENOMIC DNA]</scope>
    <source>
        <strain evidence="1 2">12B1</strain>
    </source>
</reference>
<evidence type="ECO:0000313" key="2">
    <source>
        <dbReference type="Proteomes" id="UP001515480"/>
    </source>
</evidence>
<accession>A0AB34K5Y8</accession>
<sequence>MAAAEKAAHLVEVVAATAWERAEAGGWEEEEVRVGEQGVEVDTELVEEARGQLRQLLCWTLWISRLPSPLSEY</sequence>
<comment type="caution">
    <text evidence="1">The sequence shown here is derived from an EMBL/GenBank/DDBJ whole genome shotgun (WGS) entry which is preliminary data.</text>
</comment>
<name>A0AB34K5Y8_PRYPA</name>
<organism evidence="1 2">
    <name type="scientific">Prymnesium parvum</name>
    <name type="common">Toxic golden alga</name>
    <dbReference type="NCBI Taxonomy" id="97485"/>
    <lineage>
        <taxon>Eukaryota</taxon>
        <taxon>Haptista</taxon>
        <taxon>Haptophyta</taxon>
        <taxon>Prymnesiophyceae</taxon>
        <taxon>Prymnesiales</taxon>
        <taxon>Prymnesiaceae</taxon>
        <taxon>Prymnesium</taxon>
    </lineage>
</organism>
<gene>
    <name evidence="1" type="ORF">AB1Y20_009928</name>
</gene>
<dbReference type="AlphaFoldDB" id="A0AB34K5Y8"/>
<proteinExistence type="predicted"/>
<evidence type="ECO:0000313" key="1">
    <source>
        <dbReference type="EMBL" id="KAL1528587.1"/>
    </source>
</evidence>
<keyword evidence="2" id="KW-1185">Reference proteome</keyword>
<dbReference type="Proteomes" id="UP001515480">
    <property type="component" value="Unassembled WGS sequence"/>
</dbReference>
<protein>
    <submittedName>
        <fullName evidence="1">Uncharacterized protein</fullName>
    </submittedName>
</protein>
<dbReference type="EMBL" id="JBGBPQ010000002">
    <property type="protein sequence ID" value="KAL1528587.1"/>
    <property type="molecule type" value="Genomic_DNA"/>
</dbReference>